<evidence type="ECO:0000256" key="3">
    <source>
        <dbReference type="ARBA" id="ARBA00023237"/>
    </source>
</evidence>
<evidence type="ECO:0000313" key="5">
    <source>
        <dbReference type="Proteomes" id="UP000274556"/>
    </source>
</evidence>
<dbReference type="OrthoDB" id="5753514at2"/>
<protein>
    <submittedName>
        <fullName evidence="4">Uncharacterized protein (PEP-CTERM system associated)</fullName>
    </submittedName>
</protein>
<proteinExistence type="predicted"/>
<dbReference type="RefSeq" id="WP_120799442.1">
    <property type="nucleotide sequence ID" value="NZ_RBXL01000001.1"/>
</dbReference>
<reference evidence="4 5" key="1">
    <citation type="submission" date="2018-10" db="EMBL/GenBank/DDBJ databases">
        <title>Genomic Encyclopedia of Archaeal and Bacterial Type Strains, Phase II (KMG-II): from individual species to whole genera.</title>
        <authorList>
            <person name="Goeker M."/>
        </authorList>
    </citation>
    <scope>NUCLEOTIDE SEQUENCE [LARGE SCALE GENOMIC DNA]</scope>
    <source>
        <strain evidence="4 5">DSM 235</strain>
    </source>
</reference>
<sequence length="406" mass="45876">MITGHEIRSRNRSATRASRLVAAGLSFLWSSIAFAEQWYFLPSFNLKTFYDDNVRLLINNPQGSFGTEAVARLAAGRATDISDVSLRAEINPKWYSEISSFDRTDARFNLASFRQLERNRIGFDARLEYESTDTSEEQTTGIVQVNKMRTRGFLNPKWRYTITERFYLNLSASYTDVSYEDVGLVPLYNYTLSRGDGGVLYRFNERLNLFTNISYEHYEAKSIDNSSDTYGVAVGADYELTQTTKVRASGGFWSSRADFPVRGGIESSDTTGMSGQIRLTKEFDVGKLILQADQGLIPSGSGSLLNNTALMFRLDYPLTPRWSLNLAARVYRNEDPGGGTNSFGRDFVRASPTLVYQLTRSLDVDLGYQYRYQDRENVAGSATSDTVFLTLRYNGRRLPAEDFVPF</sequence>
<dbReference type="GO" id="GO:0009279">
    <property type="term" value="C:cell outer membrane"/>
    <property type="evidence" value="ECO:0007669"/>
    <property type="project" value="UniProtKB-SubCell"/>
</dbReference>
<dbReference type="AlphaFoldDB" id="A0A495VDQ9"/>
<comment type="subcellular location">
    <subcellularLocation>
        <location evidence="1">Cell outer membrane</location>
    </subcellularLocation>
</comment>
<keyword evidence="2" id="KW-0472">Membrane</keyword>
<gene>
    <name evidence="4" type="ORF">BDD21_5067</name>
</gene>
<evidence type="ECO:0000313" key="4">
    <source>
        <dbReference type="EMBL" id="RKT47479.1"/>
    </source>
</evidence>
<comment type="caution">
    <text evidence="4">The sequence shown here is derived from an EMBL/GenBank/DDBJ whole genome shotgun (WGS) entry which is preliminary data.</text>
</comment>
<evidence type="ECO:0000256" key="1">
    <source>
        <dbReference type="ARBA" id="ARBA00004442"/>
    </source>
</evidence>
<dbReference type="Proteomes" id="UP000274556">
    <property type="component" value="Unassembled WGS sequence"/>
</dbReference>
<accession>A0A495VDQ9</accession>
<keyword evidence="5" id="KW-1185">Reference proteome</keyword>
<name>A0A495VDQ9_9GAMM</name>
<dbReference type="EMBL" id="RBXL01000001">
    <property type="protein sequence ID" value="RKT47479.1"/>
    <property type="molecule type" value="Genomic_DNA"/>
</dbReference>
<keyword evidence="3" id="KW-0998">Cell outer membrane</keyword>
<dbReference type="Gene3D" id="2.40.170.20">
    <property type="entry name" value="TonB-dependent receptor, beta-barrel domain"/>
    <property type="match status" value="1"/>
</dbReference>
<dbReference type="InterPro" id="IPR036942">
    <property type="entry name" value="Beta-barrel_TonB_sf"/>
</dbReference>
<evidence type="ECO:0000256" key="2">
    <source>
        <dbReference type="ARBA" id="ARBA00023136"/>
    </source>
</evidence>
<organism evidence="4 5">
    <name type="scientific">Thiocapsa rosea</name>
    <dbReference type="NCBI Taxonomy" id="69360"/>
    <lineage>
        <taxon>Bacteria</taxon>
        <taxon>Pseudomonadati</taxon>
        <taxon>Pseudomonadota</taxon>
        <taxon>Gammaproteobacteria</taxon>
        <taxon>Chromatiales</taxon>
        <taxon>Chromatiaceae</taxon>
        <taxon>Thiocapsa</taxon>
    </lineage>
</organism>
<dbReference type="SUPFAM" id="SSF56935">
    <property type="entry name" value="Porins"/>
    <property type="match status" value="1"/>
</dbReference>